<dbReference type="InterPro" id="IPR014716">
    <property type="entry name" value="Fibrinogen_a/b/g_C_1"/>
</dbReference>
<dbReference type="SUPFAM" id="SSF56496">
    <property type="entry name" value="Fibrinogen C-terminal domain-like"/>
    <property type="match status" value="1"/>
</dbReference>
<dbReference type="InterPro" id="IPR020837">
    <property type="entry name" value="Fibrinogen_CS"/>
</dbReference>
<evidence type="ECO:0000313" key="5">
    <source>
        <dbReference type="Proteomes" id="UP000075883"/>
    </source>
</evidence>
<evidence type="ECO:0000259" key="3">
    <source>
        <dbReference type="PROSITE" id="PS51406"/>
    </source>
</evidence>
<dbReference type="PROSITE" id="PS00514">
    <property type="entry name" value="FIBRINOGEN_C_1"/>
    <property type="match status" value="1"/>
</dbReference>
<dbReference type="STRING" id="139723.A0A182M8K7"/>
<evidence type="ECO:0000256" key="2">
    <source>
        <dbReference type="SAM" id="SignalP"/>
    </source>
</evidence>
<feature type="signal peptide" evidence="2">
    <location>
        <begin position="1"/>
        <end position="24"/>
    </location>
</feature>
<dbReference type="Gene3D" id="3.90.215.10">
    <property type="entry name" value="Gamma Fibrinogen, chain A, domain 1"/>
    <property type="match status" value="1"/>
</dbReference>
<dbReference type="InterPro" id="IPR050373">
    <property type="entry name" value="Fibrinogen_C-term_domain"/>
</dbReference>
<dbReference type="InterPro" id="IPR036056">
    <property type="entry name" value="Fibrinogen-like_C"/>
</dbReference>
<dbReference type="Proteomes" id="UP000075883">
    <property type="component" value="Unassembled WGS sequence"/>
</dbReference>
<dbReference type="Pfam" id="PF00147">
    <property type="entry name" value="Fibrinogen_C"/>
    <property type="match status" value="1"/>
</dbReference>
<dbReference type="EnsemblMetazoa" id="ACUA012144-RA">
    <property type="protein sequence ID" value="ACUA012144-PA"/>
    <property type="gene ID" value="ACUA012144"/>
</dbReference>
<feature type="chain" id="PRO_5008128002" description="Fibrinogen C-terminal domain-containing protein" evidence="2">
    <location>
        <begin position="25"/>
        <end position="376"/>
    </location>
</feature>
<sequence>MLNRFYRGFVVVAVLLLTVTAVKGAQKNGTETYGYDALSAKLEYLQNKLAQIETVMREDRELIAQKLSHQTNLLDGLLRAFNQLSHTVGHNLTELQTQTSKILIQQTTCDSHEQLQNNSTPCDGCLNHHYRSCKEVPCKESGKYPLKPNENEEQFMGYCEQILYDGGWLVIQNHTNDGLNFYRNWDEYRNGFGNIEHEFWIGLERLHRLTAARSYELVVELEDFSGNYLYAQYDEFVIGNETEQYPLKKVGKYSGTAGDSLASHQGMKFSTFDRDNDQRAGGNCAAISEGGWWYHNCHSANLNGRRLDSDSMVAMNWYHYKNSFVAKSIVIYLVQNEVMVNGNGIARMLAPRRVYAPCLGNGKSEATVSECLRLGR</sequence>
<evidence type="ECO:0000256" key="1">
    <source>
        <dbReference type="ARBA" id="ARBA00023157"/>
    </source>
</evidence>
<dbReference type="PROSITE" id="PS51406">
    <property type="entry name" value="FIBRINOGEN_C_2"/>
    <property type="match status" value="1"/>
</dbReference>
<dbReference type="EMBL" id="AXCM01005787">
    <property type="status" value="NOT_ANNOTATED_CDS"/>
    <property type="molecule type" value="Genomic_DNA"/>
</dbReference>
<dbReference type="AlphaFoldDB" id="A0A182M8K7"/>
<protein>
    <recommendedName>
        <fullName evidence="3">Fibrinogen C-terminal domain-containing protein</fullName>
    </recommendedName>
</protein>
<dbReference type="SMART" id="SM00186">
    <property type="entry name" value="FBG"/>
    <property type="match status" value="1"/>
</dbReference>
<reference evidence="4" key="2">
    <citation type="submission" date="2020-05" db="UniProtKB">
        <authorList>
            <consortium name="EnsemblMetazoa"/>
        </authorList>
    </citation>
    <scope>IDENTIFICATION</scope>
    <source>
        <strain evidence="4">A-37</strain>
    </source>
</reference>
<name>A0A182M8K7_9DIPT</name>
<dbReference type="GO" id="GO:0005615">
    <property type="term" value="C:extracellular space"/>
    <property type="evidence" value="ECO:0007669"/>
    <property type="project" value="TreeGrafter"/>
</dbReference>
<evidence type="ECO:0000313" key="4">
    <source>
        <dbReference type="EnsemblMetazoa" id="ACUA012144-PA"/>
    </source>
</evidence>
<dbReference type="VEuPathDB" id="VectorBase:ACUA012144"/>
<organism evidence="4 5">
    <name type="scientific">Anopheles culicifacies</name>
    <dbReference type="NCBI Taxonomy" id="139723"/>
    <lineage>
        <taxon>Eukaryota</taxon>
        <taxon>Metazoa</taxon>
        <taxon>Ecdysozoa</taxon>
        <taxon>Arthropoda</taxon>
        <taxon>Hexapoda</taxon>
        <taxon>Insecta</taxon>
        <taxon>Pterygota</taxon>
        <taxon>Neoptera</taxon>
        <taxon>Endopterygota</taxon>
        <taxon>Diptera</taxon>
        <taxon>Nematocera</taxon>
        <taxon>Culicoidea</taxon>
        <taxon>Culicidae</taxon>
        <taxon>Anophelinae</taxon>
        <taxon>Anopheles</taxon>
        <taxon>culicifacies species complex</taxon>
    </lineage>
</organism>
<dbReference type="PANTHER" id="PTHR19143:SF327">
    <property type="entry name" value="FI21813P1-RELATED"/>
    <property type="match status" value="1"/>
</dbReference>
<accession>A0A182M8K7</accession>
<dbReference type="CDD" id="cd00087">
    <property type="entry name" value="FReD"/>
    <property type="match status" value="1"/>
</dbReference>
<reference evidence="5" key="1">
    <citation type="submission" date="2013-09" db="EMBL/GenBank/DDBJ databases">
        <title>The Genome Sequence of Anopheles culicifacies species A.</title>
        <authorList>
            <consortium name="The Broad Institute Genomics Platform"/>
            <person name="Neafsey D.E."/>
            <person name="Besansky N."/>
            <person name="Howell P."/>
            <person name="Walton C."/>
            <person name="Young S.K."/>
            <person name="Zeng Q."/>
            <person name="Gargeya S."/>
            <person name="Fitzgerald M."/>
            <person name="Haas B."/>
            <person name="Abouelleil A."/>
            <person name="Allen A.W."/>
            <person name="Alvarado L."/>
            <person name="Arachchi H.M."/>
            <person name="Berlin A.M."/>
            <person name="Chapman S.B."/>
            <person name="Gainer-Dewar J."/>
            <person name="Goldberg J."/>
            <person name="Griggs A."/>
            <person name="Gujja S."/>
            <person name="Hansen M."/>
            <person name="Howarth C."/>
            <person name="Imamovic A."/>
            <person name="Ireland A."/>
            <person name="Larimer J."/>
            <person name="McCowan C."/>
            <person name="Murphy C."/>
            <person name="Pearson M."/>
            <person name="Poon T.W."/>
            <person name="Priest M."/>
            <person name="Roberts A."/>
            <person name="Saif S."/>
            <person name="Shea T."/>
            <person name="Sisk P."/>
            <person name="Sykes S."/>
            <person name="Wortman J."/>
            <person name="Nusbaum C."/>
            <person name="Birren B."/>
        </authorList>
    </citation>
    <scope>NUCLEOTIDE SEQUENCE [LARGE SCALE GENOMIC DNA]</scope>
    <source>
        <strain evidence="5">A-37</strain>
    </source>
</reference>
<proteinExistence type="predicted"/>
<keyword evidence="1" id="KW-1015">Disulfide bond</keyword>
<keyword evidence="2" id="KW-0732">Signal</keyword>
<dbReference type="InterPro" id="IPR002181">
    <property type="entry name" value="Fibrinogen_a/b/g_C_dom"/>
</dbReference>
<dbReference type="PANTHER" id="PTHR19143">
    <property type="entry name" value="FIBRINOGEN/TENASCIN/ANGIOPOEITIN"/>
    <property type="match status" value="1"/>
</dbReference>
<feature type="domain" description="Fibrinogen C-terminal" evidence="3">
    <location>
        <begin position="124"/>
        <end position="338"/>
    </location>
</feature>
<keyword evidence="5" id="KW-1185">Reference proteome</keyword>